<keyword evidence="2" id="KW-1185">Reference proteome</keyword>
<accession>A0ABQ4YB57</accession>
<organism evidence="1 2">
    <name type="scientific">Tanacetum coccineum</name>
    <dbReference type="NCBI Taxonomy" id="301880"/>
    <lineage>
        <taxon>Eukaryota</taxon>
        <taxon>Viridiplantae</taxon>
        <taxon>Streptophyta</taxon>
        <taxon>Embryophyta</taxon>
        <taxon>Tracheophyta</taxon>
        <taxon>Spermatophyta</taxon>
        <taxon>Magnoliopsida</taxon>
        <taxon>eudicotyledons</taxon>
        <taxon>Gunneridae</taxon>
        <taxon>Pentapetalae</taxon>
        <taxon>asterids</taxon>
        <taxon>campanulids</taxon>
        <taxon>Asterales</taxon>
        <taxon>Asteraceae</taxon>
        <taxon>Asteroideae</taxon>
        <taxon>Anthemideae</taxon>
        <taxon>Anthemidinae</taxon>
        <taxon>Tanacetum</taxon>
    </lineage>
</organism>
<name>A0ABQ4YB57_9ASTR</name>
<comment type="caution">
    <text evidence="1">The sequence shown here is derived from an EMBL/GenBank/DDBJ whole genome shotgun (WGS) entry which is preliminary data.</text>
</comment>
<proteinExistence type="predicted"/>
<evidence type="ECO:0000313" key="2">
    <source>
        <dbReference type="Proteomes" id="UP001151760"/>
    </source>
</evidence>
<sequence>MPIKSFHELSVTLKATLKEVLPSMVDSRVNEIAKKTVPLYVAEGLLLDKQKAQPDVASIIAEAIQKEHENLRAEITLQVTNSIANSIPSQVDSFLRSYMANNILHVHPTQAASSSDPDLQYQLYLMMKDDEKLHNDDLSIWCSLKIKFEKPAPSVAPYRMVFVRTRDHEDHHDDDARLEGESSTKR</sequence>
<evidence type="ECO:0000313" key="1">
    <source>
        <dbReference type="EMBL" id="GJS74363.1"/>
    </source>
</evidence>
<gene>
    <name evidence="1" type="ORF">Tco_0707204</name>
</gene>
<reference evidence="1" key="2">
    <citation type="submission" date="2022-01" db="EMBL/GenBank/DDBJ databases">
        <authorList>
            <person name="Yamashiro T."/>
            <person name="Shiraishi A."/>
            <person name="Satake H."/>
            <person name="Nakayama K."/>
        </authorList>
    </citation>
    <scope>NUCLEOTIDE SEQUENCE</scope>
</reference>
<protein>
    <submittedName>
        <fullName evidence="1">Uncharacterized protein</fullName>
    </submittedName>
</protein>
<dbReference type="Proteomes" id="UP001151760">
    <property type="component" value="Unassembled WGS sequence"/>
</dbReference>
<dbReference type="EMBL" id="BQNB010010226">
    <property type="protein sequence ID" value="GJS74363.1"/>
    <property type="molecule type" value="Genomic_DNA"/>
</dbReference>
<reference evidence="1" key="1">
    <citation type="journal article" date="2022" name="Int. J. Mol. Sci.">
        <title>Draft Genome of Tanacetum Coccineum: Genomic Comparison of Closely Related Tanacetum-Family Plants.</title>
        <authorList>
            <person name="Yamashiro T."/>
            <person name="Shiraishi A."/>
            <person name="Nakayama K."/>
            <person name="Satake H."/>
        </authorList>
    </citation>
    <scope>NUCLEOTIDE SEQUENCE</scope>
</reference>